<dbReference type="GeneTree" id="ENSGT00390000005497"/>
<dbReference type="Pfam" id="PF05018">
    <property type="entry name" value="CFA20_dom"/>
    <property type="match status" value="1"/>
</dbReference>
<reference evidence="3" key="1">
    <citation type="submission" date="2025-08" db="UniProtKB">
        <authorList>
            <consortium name="Ensembl"/>
        </authorList>
    </citation>
    <scope>IDENTIFICATION</scope>
</reference>
<sequence>MFKNEYQGGAFVEIFSAQGKNPGAKWKILGSPSVIWKEFDKEVKSFVFVLEGSSQTNKIQLPKENKQILGLIQRFLVLQIYVPLGQDFSTELLITDLGNIKRRLYLSTVHKELSSTPLHAKIPLFMIKRKIWCNLCIDLVAFTSEIFKGAVFQSLDGIVVSANCKLRKIFTLKSKPQDTADKDAIYGVPFSTDEPTDIIPRSCQLTTDVPHVTQLLNMTKLRQTEIKFGGHPLRSAESAQFVNRGTGSARNSKNQDVCHIAFGSKVVGPPPLSGRRNNMRISSETVRSVGSKNNRSCQPSTVEKCVNGTEMSALLISESEEQGNKENIRQIKQTIPIHGNSSGNNRNEDKAPTLLTTVSQQRAELLNSITLGPQSPDQSDEWIFPENADHISYLASSRQSLLLDDDSCNSLHLCLEASKDSEHDQQAEESQSVPKDMFTFSSRPRSAPHGKTQTMSPEELSFILDLKEDNSVTSRDIQSEDDFYGGNSSEKGNHSIQGSSGPTTGPSGLTQLTLESLLGKAARWTSKEYIKSAYTEAGATESHDSSAKQIDKNDFQMSLLPTPCLSPTGRSCGSSQKTPDPLIKAKDLPAQQVPASLNKISLKEISGERLSSIPEACEYDWRNYQPSQMSESELQMLASLRRQQNEELDDAGTSHGLSASQVDNCNVSISTSSDDTTTWNSCLPPPVNQGRHYQKEMNPPSPSNPRDWLNLLSPPIVPPSQQPAEQRPDSSESLSAQGEEDLSVEEDEEVLTLLYDPCLNCYFDPQTGKYYELV</sequence>
<feature type="compositionally biased region" description="Low complexity" evidence="1">
    <location>
        <begin position="668"/>
        <end position="678"/>
    </location>
</feature>
<dbReference type="InterPro" id="IPR040441">
    <property type="entry name" value="CFA20/CFAP20DC"/>
</dbReference>
<proteinExistence type="predicted"/>
<feature type="region of interest" description="Disordered" evidence="1">
    <location>
        <begin position="471"/>
        <end position="509"/>
    </location>
</feature>
<organism evidence="3 4">
    <name type="scientific">Saimiri boliviensis boliviensis</name>
    <name type="common">Bolivian squirrel monkey</name>
    <dbReference type="NCBI Taxonomy" id="39432"/>
    <lineage>
        <taxon>Eukaryota</taxon>
        <taxon>Metazoa</taxon>
        <taxon>Chordata</taxon>
        <taxon>Craniata</taxon>
        <taxon>Vertebrata</taxon>
        <taxon>Euteleostomi</taxon>
        <taxon>Mammalia</taxon>
        <taxon>Eutheria</taxon>
        <taxon>Euarchontoglires</taxon>
        <taxon>Primates</taxon>
        <taxon>Haplorrhini</taxon>
        <taxon>Platyrrhini</taxon>
        <taxon>Cebidae</taxon>
        <taxon>Saimiriinae</taxon>
        <taxon>Saimiri</taxon>
    </lineage>
</organism>
<accession>A0A2K6STX1</accession>
<evidence type="ECO:0000259" key="2">
    <source>
        <dbReference type="Pfam" id="PF05018"/>
    </source>
</evidence>
<feature type="compositionally biased region" description="Low complexity" evidence="1">
    <location>
        <begin position="497"/>
        <end position="509"/>
    </location>
</feature>
<evidence type="ECO:0000313" key="4">
    <source>
        <dbReference type="Proteomes" id="UP000233220"/>
    </source>
</evidence>
<gene>
    <name evidence="3" type="primary">CFAP20DC</name>
</gene>
<evidence type="ECO:0000313" key="3">
    <source>
        <dbReference type="Ensembl" id="ENSSBOP00000010838.1"/>
    </source>
</evidence>
<feature type="domain" description="CFA20" evidence="2">
    <location>
        <begin position="1"/>
        <end position="174"/>
    </location>
</feature>
<dbReference type="AlphaFoldDB" id="A0A2K6STX1"/>
<feature type="compositionally biased region" description="Acidic residues" evidence="1">
    <location>
        <begin position="738"/>
        <end position="748"/>
    </location>
</feature>
<protein>
    <submittedName>
        <fullName evidence="3">CFAP20 domain containing</fullName>
    </submittedName>
</protein>
<dbReference type="InterPro" id="IPR007714">
    <property type="entry name" value="CFA20_dom"/>
</dbReference>
<name>A0A2K6STX1_SAIBB</name>
<evidence type="ECO:0000256" key="1">
    <source>
        <dbReference type="SAM" id="MobiDB-lite"/>
    </source>
</evidence>
<dbReference type="PANTHER" id="PTHR12458">
    <property type="entry name" value="ORF PROTEIN"/>
    <property type="match status" value="1"/>
</dbReference>
<dbReference type="Ensembl" id="ENSSBOT00000027616.1">
    <property type="protein sequence ID" value="ENSSBOP00000010838.1"/>
    <property type="gene ID" value="ENSSBOG00000022223.1"/>
</dbReference>
<reference evidence="3" key="2">
    <citation type="submission" date="2025-09" db="UniProtKB">
        <authorList>
            <consortium name="Ensembl"/>
        </authorList>
    </citation>
    <scope>IDENTIFICATION</scope>
</reference>
<feature type="region of interest" description="Disordered" evidence="1">
    <location>
        <begin position="668"/>
        <end position="748"/>
    </location>
</feature>
<feature type="compositionally biased region" description="Polar residues" evidence="1">
    <location>
        <begin position="428"/>
        <end position="444"/>
    </location>
</feature>
<dbReference type="Proteomes" id="UP000233220">
    <property type="component" value="Unplaced"/>
</dbReference>
<feature type="compositionally biased region" description="Polar residues" evidence="1">
    <location>
        <begin position="486"/>
        <end position="496"/>
    </location>
</feature>
<keyword evidence="4" id="KW-1185">Reference proteome</keyword>
<feature type="region of interest" description="Disordered" evidence="1">
    <location>
        <begin position="419"/>
        <end position="457"/>
    </location>
</feature>